<evidence type="ECO:0000313" key="4">
    <source>
        <dbReference type="Proteomes" id="UP001230317"/>
    </source>
</evidence>
<evidence type="ECO:0000313" key="3">
    <source>
        <dbReference type="EMBL" id="MDK4334435.1"/>
    </source>
</evidence>
<protein>
    <submittedName>
        <fullName evidence="3">Uncharacterized protein</fullName>
    </submittedName>
</protein>
<evidence type="ECO:0000313" key="5">
    <source>
        <dbReference type="Proteomes" id="UP001239414"/>
    </source>
</evidence>
<keyword evidence="1" id="KW-0812">Transmembrane</keyword>
<name>A0AAP4BWK0_9CORY</name>
<dbReference type="RefSeq" id="WP_023030753.1">
    <property type="nucleotide sequence ID" value="NZ_JAHWRA010000009.1"/>
</dbReference>
<dbReference type="EMBL" id="JASNUO010000004">
    <property type="protein sequence ID" value="MDK4247339.1"/>
    <property type="molecule type" value="Genomic_DNA"/>
</dbReference>
<proteinExistence type="predicted"/>
<comment type="caution">
    <text evidence="3">The sequence shown here is derived from an EMBL/GenBank/DDBJ whole genome shotgun (WGS) entry which is preliminary data.</text>
</comment>
<feature type="transmembrane region" description="Helical" evidence="1">
    <location>
        <begin position="30"/>
        <end position="48"/>
    </location>
</feature>
<dbReference type="Proteomes" id="UP001239414">
    <property type="component" value="Unassembled WGS sequence"/>
</dbReference>
<organism evidence="3 4">
    <name type="scientific">Corynebacterium accolens</name>
    <dbReference type="NCBI Taxonomy" id="38284"/>
    <lineage>
        <taxon>Bacteria</taxon>
        <taxon>Bacillati</taxon>
        <taxon>Actinomycetota</taxon>
        <taxon>Actinomycetes</taxon>
        <taxon>Mycobacteriales</taxon>
        <taxon>Corynebacteriaceae</taxon>
        <taxon>Corynebacterium</taxon>
    </lineage>
</organism>
<sequence length="54" mass="6252">MNSRRLISALWFRLIVVIAFSIFVAVQQMWIVTAVAALLAVLTIWQLWSAYKNQ</sequence>
<dbReference type="Proteomes" id="UP001230317">
    <property type="component" value="Unassembled WGS sequence"/>
</dbReference>
<gene>
    <name evidence="2" type="ORF">QPX34_04760</name>
    <name evidence="3" type="ORF">QPX58_03240</name>
</gene>
<accession>A0AAP4BWK0</accession>
<keyword evidence="1" id="KW-0472">Membrane</keyword>
<dbReference type="EMBL" id="JASNVU010000003">
    <property type="protein sequence ID" value="MDK4334435.1"/>
    <property type="molecule type" value="Genomic_DNA"/>
</dbReference>
<reference evidence="3 5" key="1">
    <citation type="submission" date="2023-05" db="EMBL/GenBank/DDBJ databases">
        <title>Metabolic capabilities are highly conserved among human nasal-associated Corynebacterium species in pangenomic analyses.</title>
        <authorList>
            <person name="Tran T.H."/>
            <person name="Roberts A.Q."/>
            <person name="Escapa I.F."/>
            <person name="Gao W."/>
            <person name="Conlan S."/>
            <person name="Kong H."/>
            <person name="Segre J.A."/>
            <person name="Kelly M.S."/>
            <person name="Lemon K.P."/>
        </authorList>
    </citation>
    <scope>NUCLEOTIDE SEQUENCE</scope>
    <source>
        <strain evidence="3">KPL2618</strain>
        <strain evidence="2 5">KPL3802</strain>
    </source>
</reference>
<keyword evidence="1" id="KW-1133">Transmembrane helix</keyword>
<evidence type="ECO:0000256" key="1">
    <source>
        <dbReference type="SAM" id="Phobius"/>
    </source>
</evidence>
<feature type="transmembrane region" description="Helical" evidence="1">
    <location>
        <begin position="7"/>
        <end position="24"/>
    </location>
</feature>
<keyword evidence="5" id="KW-1185">Reference proteome</keyword>
<dbReference type="AlphaFoldDB" id="A0AAP4BWK0"/>
<evidence type="ECO:0000313" key="2">
    <source>
        <dbReference type="EMBL" id="MDK4247339.1"/>
    </source>
</evidence>